<feature type="compositionally biased region" description="Polar residues" evidence="1">
    <location>
        <begin position="215"/>
        <end position="229"/>
    </location>
</feature>
<feature type="region of interest" description="Disordered" evidence="1">
    <location>
        <begin position="335"/>
        <end position="392"/>
    </location>
</feature>
<gene>
    <name evidence="2" type="ORF">LTR24_010394</name>
</gene>
<comment type="caution">
    <text evidence="2">The sequence shown here is derived from an EMBL/GenBank/DDBJ whole genome shotgun (WGS) entry which is preliminary data.</text>
</comment>
<proteinExistence type="predicted"/>
<feature type="compositionally biased region" description="Basic and acidic residues" evidence="1">
    <location>
        <begin position="13"/>
        <end position="24"/>
    </location>
</feature>
<feature type="compositionally biased region" description="Polar residues" evidence="1">
    <location>
        <begin position="335"/>
        <end position="348"/>
    </location>
</feature>
<feature type="compositionally biased region" description="Polar residues" evidence="1">
    <location>
        <begin position="380"/>
        <end position="392"/>
    </location>
</feature>
<accession>A0ABR0JU07</accession>
<organism evidence="2 3">
    <name type="scientific">Lithohypha guttulata</name>
    <dbReference type="NCBI Taxonomy" id="1690604"/>
    <lineage>
        <taxon>Eukaryota</taxon>
        <taxon>Fungi</taxon>
        <taxon>Dikarya</taxon>
        <taxon>Ascomycota</taxon>
        <taxon>Pezizomycotina</taxon>
        <taxon>Eurotiomycetes</taxon>
        <taxon>Chaetothyriomycetidae</taxon>
        <taxon>Chaetothyriales</taxon>
        <taxon>Trichomeriaceae</taxon>
        <taxon>Lithohypha</taxon>
    </lineage>
</organism>
<evidence type="ECO:0000313" key="2">
    <source>
        <dbReference type="EMBL" id="KAK5073279.1"/>
    </source>
</evidence>
<dbReference type="Proteomes" id="UP001345013">
    <property type="component" value="Unassembled WGS sequence"/>
</dbReference>
<feature type="compositionally biased region" description="Low complexity" evidence="1">
    <location>
        <begin position="149"/>
        <end position="159"/>
    </location>
</feature>
<evidence type="ECO:0000313" key="3">
    <source>
        <dbReference type="Proteomes" id="UP001345013"/>
    </source>
</evidence>
<evidence type="ECO:0000256" key="1">
    <source>
        <dbReference type="SAM" id="MobiDB-lite"/>
    </source>
</evidence>
<name>A0ABR0JU07_9EURO</name>
<reference evidence="2 3" key="1">
    <citation type="submission" date="2023-08" db="EMBL/GenBank/DDBJ databases">
        <title>Black Yeasts Isolated from many extreme environments.</title>
        <authorList>
            <person name="Coleine C."/>
            <person name="Stajich J.E."/>
            <person name="Selbmann L."/>
        </authorList>
    </citation>
    <scope>NUCLEOTIDE SEQUENCE [LARGE SCALE GENOMIC DNA]</scope>
    <source>
        <strain evidence="2 3">CCFEE 5885</strain>
    </source>
</reference>
<feature type="region of interest" description="Disordered" evidence="1">
    <location>
        <begin position="1"/>
        <end position="32"/>
    </location>
</feature>
<feature type="region of interest" description="Disordered" evidence="1">
    <location>
        <begin position="197"/>
        <end position="233"/>
    </location>
</feature>
<dbReference type="EMBL" id="JAVRRG010000321">
    <property type="protein sequence ID" value="KAK5073279.1"/>
    <property type="molecule type" value="Genomic_DNA"/>
</dbReference>
<keyword evidence="3" id="KW-1185">Reference proteome</keyword>
<protein>
    <submittedName>
        <fullName evidence="2">Uncharacterized protein</fullName>
    </submittedName>
</protein>
<feature type="compositionally biased region" description="Polar residues" evidence="1">
    <location>
        <begin position="125"/>
        <end position="148"/>
    </location>
</feature>
<sequence>MPPTRTIPPAKAVKTERTHEENQERAYIAASRRSDRSLEARVESARRASEIHKCRTGKSLRVTEQDVINEDIYEEEDADLPTQYRRLTAHLQTGSADFNRRLSAYLTNQVAMRSAVEQLANNSYGQQYDNHSTSYNRPRQNMFRSPMTQQRQQQHSLQQSAAAPGPYRPASYPSPHHSGYRDNHKRAYSTAVIPLGKVQTPPTLNSSHLDHRRTSTPATIPSRITTNGFKSDPDHVLQTQSTQVTQAPFNPYRQDRSPFTTSLPPESQQMLAGAAAMNLNDPFSATLMHGSEQLMGNPYCPWHGDMQQGTEAMPVRPSAYQDMSATLALSALNPQTESLSATPSSNAPPTLDGRMSAGGMDPLGLNHLSVPDKEVDSPYSLPSGQNTPGESLWSSLVQDGRWHDGTVASS</sequence>
<feature type="region of interest" description="Disordered" evidence="1">
    <location>
        <begin position="125"/>
        <end position="182"/>
    </location>
</feature>